<protein>
    <recommendedName>
        <fullName evidence="2">YCII-related domain-containing protein</fullName>
    </recommendedName>
</protein>
<dbReference type="Gene3D" id="3.30.70.1060">
    <property type="entry name" value="Dimeric alpha+beta barrel"/>
    <property type="match status" value="1"/>
</dbReference>
<evidence type="ECO:0000313" key="4">
    <source>
        <dbReference type="Proteomes" id="UP000308705"/>
    </source>
</evidence>
<dbReference type="InterPro" id="IPR005545">
    <property type="entry name" value="YCII"/>
</dbReference>
<proteinExistence type="inferred from homology"/>
<dbReference type="PANTHER" id="PTHR35174">
    <property type="entry name" value="BLL7171 PROTEIN-RELATED"/>
    <property type="match status" value="1"/>
</dbReference>
<comment type="similarity">
    <text evidence="1">Belongs to the YciI family.</text>
</comment>
<dbReference type="InterPro" id="IPR011008">
    <property type="entry name" value="Dimeric_a/b-barrel"/>
</dbReference>
<accession>A0A4U3MCF7</accession>
<dbReference type="OrthoDB" id="668782at2"/>
<dbReference type="PANTHER" id="PTHR35174:SF1">
    <property type="entry name" value="BLL0086 PROTEIN"/>
    <property type="match status" value="1"/>
</dbReference>
<comment type="caution">
    <text evidence="3">The sequence shown here is derived from an EMBL/GenBank/DDBJ whole genome shotgun (WGS) entry which is preliminary data.</text>
</comment>
<sequence length="115" mass="12842">MRYLITLTRTAQPETPPPAELMSAIMRLGQEATEAGVLVDQSGLRGLAAEVELVGGKLTVSDGPFAEAKELISYAIYEVRDEAEAVEWANRFMRLHRDMWPGWEGVSRVFPLMTF</sequence>
<dbReference type="Proteomes" id="UP000308705">
    <property type="component" value="Unassembled WGS sequence"/>
</dbReference>
<dbReference type="EMBL" id="SZQA01000019">
    <property type="protein sequence ID" value="TKK86721.1"/>
    <property type="molecule type" value="Genomic_DNA"/>
</dbReference>
<evidence type="ECO:0000256" key="1">
    <source>
        <dbReference type="ARBA" id="ARBA00007689"/>
    </source>
</evidence>
<evidence type="ECO:0000259" key="2">
    <source>
        <dbReference type="Pfam" id="PF03795"/>
    </source>
</evidence>
<dbReference type="Pfam" id="PF03795">
    <property type="entry name" value="YCII"/>
    <property type="match status" value="1"/>
</dbReference>
<dbReference type="SUPFAM" id="SSF54909">
    <property type="entry name" value="Dimeric alpha+beta barrel"/>
    <property type="match status" value="1"/>
</dbReference>
<evidence type="ECO:0000313" key="3">
    <source>
        <dbReference type="EMBL" id="TKK86721.1"/>
    </source>
</evidence>
<name>A0A4U3MCF7_9ACTN</name>
<gene>
    <name evidence="3" type="ORF">FDA94_19860</name>
</gene>
<dbReference type="RefSeq" id="WP_137248575.1">
    <property type="nucleotide sequence ID" value="NZ_SZQA01000019.1"/>
</dbReference>
<dbReference type="AlphaFoldDB" id="A0A4U3MCF7"/>
<feature type="domain" description="YCII-related" evidence="2">
    <location>
        <begin position="1"/>
        <end position="91"/>
    </location>
</feature>
<reference evidence="3 4" key="1">
    <citation type="submission" date="2019-04" db="EMBL/GenBank/DDBJ databases">
        <title>Herbidospora sp. NEAU-GS14.nov., a novel actinomycete isolated from soil.</title>
        <authorList>
            <person name="Han L."/>
        </authorList>
    </citation>
    <scope>NUCLEOTIDE SEQUENCE [LARGE SCALE GENOMIC DNA]</scope>
    <source>
        <strain evidence="3 4">NEAU-GS14</strain>
    </source>
</reference>
<keyword evidence="4" id="KW-1185">Reference proteome</keyword>
<organism evidence="3 4">
    <name type="scientific">Herbidospora galbida</name>
    <dbReference type="NCBI Taxonomy" id="2575442"/>
    <lineage>
        <taxon>Bacteria</taxon>
        <taxon>Bacillati</taxon>
        <taxon>Actinomycetota</taxon>
        <taxon>Actinomycetes</taxon>
        <taxon>Streptosporangiales</taxon>
        <taxon>Streptosporangiaceae</taxon>
        <taxon>Herbidospora</taxon>
    </lineage>
</organism>